<dbReference type="OrthoDB" id="9792788at2"/>
<dbReference type="Pfam" id="PF04186">
    <property type="entry name" value="FxsA"/>
    <property type="match status" value="1"/>
</dbReference>
<dbReference type="GO" id="GO:0016020">
    <property type="term" value="C:membrane"/>
    <property type="evidence" value="ECO:0007669"/>
    <property type="project" value="InterPro"/>
</dbReference>
<evidence type="ECO:0000313" key="4">
    <source>
        <dbReference type="Proteomes" id="UP000063953"/>
    </source>
</evidence>
<dbReference type="InterPro" id="IPR007313">
    <property type="entry name" value="FxsA"/>
</dbReference>
<dbReference type="PANTHER" id="PTHR35335">
    <property type="entry name" value="UPF0716 PROTEIN FXSA"/>
    <property type="match status" value="1"/>
</dbReference>
<dbReference type="NCBIfam" id="NF008528">
    <property type="entry name" value="PRK11463.1-2"/>
    <property type="match status" value="1"/>
</dbReference>
<evidence type="ECO:0000256" key="1">
    <source>
        <dbReference type="SAM" id="MobiDB-lite"/>
    </source>
</evidence>
<dbReference type="EMBL" id="CP012365">
    <property type="protein sequence ID" value="AKX59110.1"/>
    <property type="molecule type" value="Genomic_DNA"/>
</dbReference>
<name>A0A0K1XCK9_9GAMM</name>
<dbReference type="STRING" id="1697053.AKN87_05580"/>
<keyword evidence="2" id="KW-0812">Transmembrane</keyword>
<evidence type="ECO:0000256" key="2">
    <source>
        <dbReference type="SAM" id="Phobius"/>
    </source>
</evidence>
<evidence type="ECO:0000313" key="3">
    <source>
        <dbReference type="EMBL" id="AKX59110.1"/>
    </source>
</evidence>
<keyword evidence="2" id="KW-0472">Membrane</keyword>
<gene>
    <name evidence="3" type="ORF">AKN88_03540</name>
</gene>
<accession>A0A0K1XCK9</accession>
<dbReference type="AlphaFoldDB" id="A0A0K1XCK9"/>
<proteinExistence type="predicted"/>
<keyword evidence="4" id="KW-1185">Reference proteome</keyword>
<dbReference type="Proteomes" id="UP000063953">
    <property type="component" value="Chromosome"/>
</dbReference>
<feature type="transmembrane region" description="Helical" evidence="2">
    <location>
        <begin position="75"/>
        <end position="102"/>
    </location>
</feature>
<feature type="region of interest" description="Disordered" evidence="1">
    <location>
        <begin position="124"/>
        <end position="145"/>
    </location>
</feature>
<feature type="compositionally biased region" description="Basic and acidic residues" evidence="1">
    <location>
        <begin position="124"/>
        <end position="143"/>
    </location>
</feature>
<organism evidence="3 4">
    <name type="scientific">Thiopseudomonas alkaliphila</name>
    <dbReference type="NCBI Taxonomy" id="1697053"/>
    <lineage>
        <taxon>Bacteria</taxon>
        <taxon>Pseudomonadati</taxon>
        <taxon>Pseudomonadota</taxon>
        <taxon>Gammaproteobacteria</taxon>
        <taxon>Pseudomonadales</taxon>
        <taxon>Pseudomonadaceae</taxon>
        <taxon>Thiopseudomonas</taxon>
    </lineage>
</organism>
<sequence>MRLFSFLFVLFPILELVVLIQVGSKIGVLATILLIILSAIAGITLIRVAGVATALRARERLMQGLPPEREMLNGLLMAVGGVLLLIPGFISDFLGVLCLLPFMRGLVMDWVVQRSEQQRDEQRFARAQDANDRQRQQFHRAAETEPAVLEGEFQRADEPFTKKDELNP</sequence>
<keyword evidence="2" id="KW-1133">Transmembrane helix</keyword>
<feature type="transmembrane region" description="Helical" evidence="2">
    <location>
        <begin position="29"/>
        <end position="55"/>
    </location>
</feature>
<dbReference type="PANTHER" id="PTHR35335:SF1">
    <property type="entry name" value="UPF0716 PROTEIN FXSA"/>
    <property type="match status" value="1"/>
</dbReference>
<protein>
    <submittedName>
        <fullName evidence="3">Uncharacterized protein</fullName>
    </submittedName>
</protein>
<reference evidence="3 4" key="1">
    <citation type="journal article" date="2015" name="Genome Announc.">
        <title>Genome Sequences of Oblitimonas alkaliphila gen. nov. sp. nov. (Proposed), a Novel Bacterium of the Pseudomonadaceae Family.</title>
        <authorList>
            <person name="Lauer A.C."/>
            <person name="Nicholson A.C."/>
            <person name="Humrighouse B.W."/>
            <person name="Emery B."/>
            <person name="Drobish A."/>
            <person name="Juieng P."/>
            <person name="Loparev V."/>
            <person name="McQuiston J.R."/>
        </authorList>
    </citation>
    <scope>NUCLEOTIDE SEQUENCE [LARGE SCALE GENOMIC DNA]</scope>
    <source>
        <strain evidence="3 4">E5571</strain>
    </source>
</reference>
<dbReference type="RefSeq" id="WP_053100140.1">
    <property type="nucleotide sequence ID" value="NZ_CP012359.1"/>
</dbReference>